<dbReference type="RefSeq" id="WP_094020557.1">
    <property type="nucleotide sequence ID" value="NZ_FXYF01000004.1"/>
</dbReference>
<dbReference type="InterPro" id="IPR013118">
    <property type="entry name" value="Mannitol_DH_C"/>
</dbReference>
<dbReference type="Pfam" id="PF08125">
    <property type="entry name" value="Mannitol_dh_C"/>
    <property type="match status" value="1"/>
</dbReference>
<dbReference type="PANTHER" id="PTHR43362:SF1">
    <property type="entry name" value="MANNITOL DEHYDROGENASE 2-RELATED"/>
    <property type="match status" value="1"/>
</dbReference>
<dbReference type="GO" id="GO:0050086">
    <property type="term" value="F:mannitol 2-dehydrogenase activity"/>
    <property type="evidence" value="ECO:0007669"/>
    <property type="project" value="UniProtKB-EC"/>
</dbReference>
<dbReference type="InterPro" id="IPR013131">
    <property type="entry name" value="Mannitol_DH_N"/>
</dbReference>
<organism evidence="4 5">
    <name type="scientific">Maliponia aquimaris</name>
    <dbReference type="NCBI Taxonomy" id="1673631"/>
    <lineage>
        <taxon>Bacteria</taxon>
        <taxon>Pseudomonadati</taxon>
        <taxon>Pseudomonadota</taxon>
        <taxon>Alphaproteobacteria</taxon>
        <taxon>Rhodobacterales</taxon>
        <taxon>Paracoccaceae</taxon>
        <taxon>Maliponia</taxon>
    </lineage>
</organism>
<dbReference type="OrthoDB" id="271711at2"/>
<dbReference type="SUPFAM" id="SSF51735">
    <property type="entry name" value="NAD(P)-binding Rossmann-fold domains"/>
    <property type="match status" value="1"/>
</dbReference>
<keyword evidence="5" id="KW-1185">Reference proteome</keyword>
<dbReference type="InterPro" id="IPR008927">
    <property type="entry name" value="6-PGluconate_DH-like_C_sf"/>
</dbReference>
<dbReference type="SUPFAM" id="SSF48179">
    <property type="entry name" value="6-phosphogluconate dehydrogenase C-terminal domain-like"/>
    <property type="match status" value="1"/>
</dbReference>
<dbReference type="InterPro" id="IPR036291">
    <property type="entry name" value="NAD(P)-bd_dom_sf"/>
</dbReference>
<dbReference type="InterPro" id="IPR050988">
    <property type="entry name" value="Mannitol_DH/Oxidoreductase"/>
</dbReference>
<proteinExistence type="predicted"/>
<dbReference type="PANTHER" id="PTHR43362">
    <property type="entry name" value="MANNITOL DEHYDROGENASE DSF1-RELATED"/>
    <property type="match status" value="1"/>
</dbReference>
<dbReference type="Pfam" id="PF01232">
    <property type="entry name" value="Mannitol_dh"/>
    <property type="match status" value="1"/>
</dbReference>
<dbReference type="InterPro" id="IPR013328">
    <property type="entry name" value="6PGD_dom2"/>
</dbReference>
<dbReference type="Gene3D" id="1.10.1040.10">
    <property type="entry name" value="N-(1-d-carboxylethyl)-l-norvaline Dehydrogenase, domain 2"/>
    <property type="match status" value="1"/>
</dbReference>
<dbReference type="EMBL" id="FXYF01000004">
    <property type="protein sequence ID" value="SMX38781.1"/>
    <property type="molecule type" value="Genomic_DNA"/>
</dbReference>
<evidence type="ECO:0000259" key="2">
    <source>
        <dbReference type="Pfam" id="PF01232"/>
    </source>
</evidence>
<name>A0A238K785_9RHOB</name>
<evidence type="ECO:0000313" key="4">
    <source>
        <dbReference type="EMBL" id="SMX38781.1"/>
    </source>
</evidence>
<dbReference type="AlphaFoldDB" id="A0A238K785"/>
<evidence type="ECO:0000256" key="1">
    <source>
        <dbReference type="ARBA" id="ARBA00023002"/>
    </source>
</evidence>
<accession>A0A238K785</accession>
<sequence>MAIKLCAANLSDLPEGVLVPTYDRSALTPGIVHIGLGNFHRGHQAWYLHRLMQQGQAHDWAIVGAGVRAYDAAMREKMANQDYLTTLIELDPKGSSAEVVGAMIDYVPIVEGNGPLIEKMADPAIRIVALTVTEGGYYLDPATKSFDPTHPDIRHDVANLDTPRTAFGAMIAALRKRRDSGAGPFTCQSCDNLPGNGTKLEEVVLGLARLADPALADWIAAEVTFPNSMVDCIVPATGPRELALVREFGIDDDVPVTHENYRQWVIEDKFCAGRPAWEQVGATITDLVHDYEAMKLRMLNGGHQIIAAPAEILGIESIDGAMAHPLIRGLLRKVALDEIAPHVHAVPGMTPQAYVDLIDERFSNPRIIDTVRRVAFDGSSRHTGAVLPVIRDAVAAGTPLQGLALSQALWARMCYGTREDGSEIIANDPVWDDLVKASIEARESPQAWLEQRHFYGKLADDARFSAAFAEALTRIWAEGTEAALRAYLG</sequence>
<keyword evidence="1 4" id="KW-0560">Oxidoreductase</keyword>
<dbReference type="InterPro" id="IPR000669">
    <property type="entry name" value="Mannitol_DH"/>
</dbReference>
<feature type="domain" description="Mannitol dehydrogenase N-terminal" evidence="2">
    <location>
        <begin position="30"/>
        <end position="278"/>
    </location>
</feature>
<evidence type="ECO:0000313" key="5">
    <source>
        <dbReference type="Proteomes" id="UP000207598"/>
    </source>
</evidence>
<dbReference type="PRINTS" id="PR00084">
    <property type="entry name" value="MTLDHDRGNASE"/>
</dbReference>
<feature type="domain" description="Mannitol dehydrogenase C-terminal" evidence="3">
    <location>
        <begin position="288"/>
        <end position="476"/>
    </location>
</feature>
<dbReference type="Gene3D" id="3.40.50.720">
    <property type="entry name" value="NAD(P)-binding Rossmann-like Domain"/>
    <property type="match status" value="1"/>
</dbReference>
<dbReference type="EC" id="1.1.1.67" evidence="4"/>
<evidence type="ECO:0000259" key="3">
    <source>
        <dbReference type="Pfam" id="PF08125"/>
    </source>
</evidence>
<protein>
    <submittedName>
        <fullName evidence="4">Mannitol 2-dehydrogenase</fullName>
        <ecNumber evidence="4">1.1.1.67</ecNumber>
    </submittedName>
</protein>
<reference evidence="4 5" key="1">
    <citation type="submission" date="2017-05" db="EMBL/GenBank/DDBJ databases">
        <authorList>
            <person name="Song R."/>
            <person name="Chenine A.L."/>
            <person name="Ruprecht R.M."/>
        </authorList>
    </citation>
    <scope>NUCLEOTIDE SEQUENCE [LARGE SCALE GENOMIC DNA]</scope>
    <source>
        <strain evidence="4 5">CECT 8898</strain>
    </source>
</reference>
<gene>
    <name evidence="4" type="primary">mtlK</name>
    <name evidence="4" type="ORF">MAA8898_01716</name>
</gene>
<dbReference type="Proteomes" id="UP000207598">
    <property type="component" value="Unassembled WGS sequence"/>
</dbReference>